<dbReference type="AlphaFoldDB" id="A0A4U1IXJ4"/>
<feature type="region of interest" description="Disordered" evidence="1">
    <location>
        <begin position="244"/>
        <end position="266"/>
    </location>
</feature>
<evidence type="ECO:0000313" key="4">
    <source>
        <dbReference type="Proteomes" id="UP000309215"/>
    </source>
</evidence>
<keyword evidence="2" id="KW-0472">Membrane</keyword>
<proteinExistence type="predicted"/>
<dbReference type="PROSITE" id="PS51257">
    <property type="entry name" value="PROKAR_LIPOPROTEIN"/>
    <property type="match status" value="1"/>
</dbReference>
<name>A0A4U1IXJ4_9BACT</name>
<evidence type="ECO:0000313" key="3">
    <source>
        <dbReference type="EMBL" id="TKC99269.1"/>
    </source>
</evidence>
<keyword evidence="4" id="KW-1185">Reference proteome</keyword>
<accession>A0A4U1IXJ4</accession>
<keyword evidence="2" id="KW-1133">Transmembrane helix</keyword>
<dbReference type="EMBL" id="SSMQ01000058">
    <property type="protein sequence ID" value="TKC99269.1"/>
    <property type="molecule type" value="Genomic_DNA"/>
</dbReference>
<evidence type="ECO:0000256" key="2">
    <source>
        <dbReference type="SAM" id="Phobius"/>
    </source>
</evidence>
<feature type="transmembrane region" description="Helical" evidence="2">
    <location>
        <begin position="178"/>
        <end position="202"/>
    </location>
</feature>
<dbReference type="OrthoDB" id="9823923at2"/>
<gene>
    <name evidence="3" type="ORF">E8A74_38255</name>
</gene>
<sequence length="266" mass="28867">MNARASLMVVGLGLAVVGCAIPKPPPTAPDEYDYKFEHKKTGEPLKVEGESFTYTTTERVELGEQEVRDASGRLVGSSRIYGNQQVARRGYSWGVYQGRQQIDVLSALHIARDQAFEGAFEERILEIRENHADSMSVYEKGIKENAGKRSTGMIVAGVGYGIMGGWAIAAAVTKDDPIIPTAGSTAIIIGGVIVGAIGTWIYQSALNGMRREADKAHRMATDKISASDFPKLTTESYLHDVAREYNGGLAPEPPPPPKDTKKKKKK</sequence>
<keyword evidence="2" id="KW-0812">Transmembrane</keyword>
<protein>
    <submittedName>
        <fullName evidence="3">Uncharacterized protein</fullName>
    </submittedName>
</protein>
<organism evidence="3 4">
    <name type="scientific">Polyangium fumosum</name>
    <dbReference type="NCBI Taxonomy" id="889272"/>
    <lineage>
        <taxon>Bacteria</taxon>
        <taxon>Pseudomonadati</taxon>
        <taxon>Myxococcota</taxon>
        <taxon>Polyangia</taxon>
        <taxon>Polyangiales</taxon>
        <taxon>Polyangiaceae</taxon>
        <taxon>Polyangium</taxon>
    </lineage>
</organism>
<reference evidence="3 4" key="1">
    <citation type="submission" date="2019-04" db="EMBL/GenBank/DDBJ databases">
        <authorList>
            <person name="Li Y."/>
            <person name="Wang J."/>
        </authorList>
    </citation>
    <scope>NUCLEOTIDE SEQUENCE [LARGE SCALE GENOMIC DNA]</scope>
    <source>
        <strain evidence="3 4">DSM 14668</strain>
    </source>
</reference>
<dbReference type="RefSeq" id="WP_136934058.1">
    <property type="nucleotide sequence ID" value="NZ_SSMQ01000058.1"/>
</dbReference>
<feature type="transmembrane region" description="Helical" evidence="2">
    <location>
        <begin position="153"/>
        <end position="172"/>
    </location>
</feature>
<evidence type="ECO:0000256" key="1">
    <source>
        <dbReference type="SAM" id="MobiDB-lite"/>
    </source>
</evidence>
<dbReference type="Proteomes" id="UP000309215">
    <property type="component" value="Unassembled WGS sequence"/>
</dbReference>
<comment type="caution">
    <text evidence="3">The sequence shown here is derived from an EMBL/GenBank/DDBJ whole genome shotgun (WGS) entry which is preliminary data.</text>
</comment>